<protein>
    <submittedName>
        <fullName evidence="2">Uncharacterized protein</fullName>
    </submittedName>
</protein>
<proteinExistence type="predicted"/>
<name>A0ABQ9G9S0_9NEOP</name>
<reference evidence="2 3" key="1">
    <citation type="submission" date="2023-02" db="EMBL/GenBank/DDBJ databases">
        <title>LHISI_Scaffold_Assembly.</title>
        <authorList>
            <person name="Stuart O.P."/>
            <person name="Cleave R."/>
            <person name="Magrath M.J.L."/>
            <person name="Mikheyev A.S."/>
        </authorList>
    </citation>
    <scope>NUCLEOTIDE SEQUENCE [LARGE SCALE GENOMIC DNA]</scope>
    <source>
        <strain evidence="2">Daus_M_001</strain>
        <tissue evidence="2">Leg muscle</tissue>
    </source>
</reference>
<accession>A0ABQ9G9S0</accession>
<feature type="region of interest" description="Disordered" evidence="1">
    <location>
        <begin position="363"/>
        <end position="415"/>
    </location>
</feature>
<sequence>MVKFHPILVKKKKAKSIYPNRIRLERASEKQCSDTNKTPYDRVKRCRERKINIKAPERVNADVFTQNKRPSVRLPDSHLGGPGLFTIPVALGFSHMGIASDDAAGWRVFSGISRPPPHPSILTLASSALKARSLHTPLITTPRSHASKIDESEIHNRETPLVQHLYIGTKIKLDPGSKLRSFDLESGKMFLQPGLFWDLHTWITRQTLPSHGDAPVSSDWVRFPSGSLPDIRTWESYRTMPLVGGFSRGSPAPSRSCIPARLPAHFTLPSYSLDTSMLRAAQIAPLRFQRPLHVVTFKTWNYFPSVAVHLLCALCQLACESRVGWTTVGTPRPKSRSEGAIRSTLTRTPSASSLLRARHVKKSLSKAYSPPAESTAGRLRHLQTQSGKFRRKLEHQREIEGSDATANNNNDDEEG</sequence>
<organism evidence="2 3">
    <name type="scientific">Dryococelus australis</name>
    <dbReference type="NCBI Taxonomy" id="614101"/>
    <lineage>
        <taxon>Eukaryota</taxon>
        <taxon>Metazoa</taxon>
        <taxon>Ecdysozoa</taxon>
        <taxon>Arthropoda</taxon>
        <taxon>Hexapoda</taxon>
        <taxon>Insecta</taxon>
        <taxon>Pterygota</taxon>
        <taxon>Neoptera</taxon>
        <taxon>Polyneoptera</taxon>
        <taxon>Phasmatodea</taxon>
        <taxon>Verophasmatodea</taxon>
        <taxon>Anareolatae</taxon>
        <taxon>Phasmatidae</taxon>
        <taxon>Eurycanthinae</taxon>
        <taxon>Dryococelus</taxon>
    </lineage>
</organism>
<evidence type="ECO:0000256" key="1">
    <source>
        <dbReference type="SAM" id="MobiDB-lite"/>
    </source>
</evidence>
<dbReference type="Proteomes" id="UP001159363">
    <property type="component" value="Chromosome 13"/>
</dbReference>
<comment type="caution">
    <text evidence="2">The sequence shown here is derived from an EMBL/GenBank/DDBJ whole genome shotgun (WGS) entry which is preliminary data.</text>
</comment>
<dbReference type="EMBL" id="JARBHB010000014">
    <property type="protein sequence ID" value="KAJ8869169.1"/>
    <property type="molecule type" value="Genomic_DNA"/>
</dbReference>
<keyword evidence="3" id="KW-1185">Reference proteome</keyword>
<evidence type="ECO:0000313" key="3">
    <source>
        <dbReference type="Proteomes" id="UP001159363"/>
    </source>
</evidence>
<evidence type="ECO:0000313" key="2">
    <source>
        <dbReference type="EMBL" id="KAJ8869169.1"/>
    </source>
</evidence>
<gene>
    <name evidence="2" type="ORF">PR048_030739</name>
</gene>